<reference evidence="4 5" key="1">
    <citation type="submission" date="2018-08" db="EMBL/GenBank/DDBJ databases">
        <title>Mucilaginibacter sp. MYSH2.</title>
        <authorList>
            <person name="Seo T."/>
        </authorList>
    </citation>
    <scope>NUCLEOTIDE SEQUENCE [LARGE SCALE GENOMIC DNA]</scope>
    <source>
        <strain evidence="4 5">MYSH2</strain>
    </source>
</reference>
<dbReference type="PANTHER" id="PTHR13833">
    <property type="match status" value="1"/>
</dbReference>
<dbReference type="Proteomes" id="UP000264217">
    <property type="component" value="Unassembled WGS sequence"/>
</dbReference>
<sequence>MKRRITLLSSLSLSIILGLSSCLKHDNTVIALPQIVTNDVIIDATSTQAWAGGVVINQGAIVNEYGVCYSTTNQEPTISDIKSLVKIKNTSFIGNLKGLTPNTTYYLRAYATNQSGTVYGAVVQFKTSTDMSNAYGTVSTFAGSAEGNADGTGTAALFNHPFGTARDAAGNLYVSDSYNCTIRKITADGVVTTIAGTGGLGSADGTGTAASFYSPAGLAVDANGNIFVADMGNSLIRKITPAGVVTTFAGSGNTGYQDGTGTAASFSAPTGIAIAANGVLYVSDSGTGLIRRITPAGVVTTIAGNRVAAYKNASGTDASFNKPAGIAVDATGNIYVAEPANKAIRKINLDNVVTTFAGGLDSLSMPFGAPQALSVDANNNIFVADGAGRVLKINKDHILTVMAGKSAATGNTDGEGSAATFNYPKGIVADNSGNVFVTDFNNSRIRKVK</sequence>
<keyword evidence="3" id="KW-0732">Signal</keyword>
<feature type="repeat" description="NHL" evidence="2">
    <location>
        <begin position="315"/>
        <end position="350"/>
    </location>
</feature>
<dbReference type="InterPro" id="IPR011042">
    <property type="entry name" value="6-blade_b-propeller_TolB-like"/>
</dbReference>
<dbReference type="InterPro" id="IPR001258">
    <property type="entry name" value="NHL_repeat"/>
</dbReference>
<feature type="signal peptide" evidence="3">
    <location>
        <begin position="1"/>
        <end position="24"/>
    </location>
</feature>
<keyword evidence="1" id="KW-0677">Repeat</keyword>
<dbReference type="Pfam" id="PF01436">
    <property type="entry name" value="NHL"/>
    <property type="match status" value="2"/>
</dbReference>
<dbReference type="CDD" id="cd14953">
    <property type="entry name" value="NHL_like_1"/>
    <property type="match status" value="1"/>
</dbReference>
<dbReference type="AlphaFoldDB" id="A0A372P0G7"/>
<dbReference type="PROSITE" id="PS51257">
    <property type="entry name" value="PROKAR_LIPOPROTEIN"/>
    <property type="match status" value="1"/>
</dbReference>
<dbReference type="RefSeq" id="WP_117391414.1">
    <property type="nucleotide sequence ID" value="NZ_QWDC01000001.1"/>
</dbReference>
<accession>A0A372P0G7</accession>
<keyword evidence="5" id="KW-1185">Reference proteome</keyword>
<dbReference type="EMBL" id="QWDC01000001">
    <property type="protein sequence ID" value="RFZ95865.1"/>
    <property type="molecule type" value="Genomic_DNA"/>
</dbReference>
<proteinExistence type="predicted"/>
<dbReference type="InterPro" id="IPR036116">
    <property type="entry name" value="FN3_sf"/>
</dbReference>
<gene>
    <name evidence="4" type="ORF">D0C36_09005</name>
</gene>
<feature type="chain" id="PRO_5016730005" description="Fibronectin type-III domain-containing protein" evidence="3">
    <location>
        <begin position="25"/>
        <end position="449"/>
    </location>
</feature>
<dbReference type="OrthoDB" id="791543at2"/>
<dbReference type="SUPFAM" id="SSF49265">
    <property type="entry name" value="Fibronectin type III"/>
    <property type="match status" value="1"/>
</dbReference>
<evidence type="ECO:0000313" key="4">
    <source>
        <dbReference type="EMBL" id="RFZ95865.1"/>
    </source>
</evidence>
<dbReference type="PANTHER" id="PTHR13833:SF71">
    <property type="entry name" value="NHL DOMAIN-CONTAINING PROTEIN"/>
    <property type="match status" value="1"/>
</dbReference>
<evidence type="ECO:0000313" key="5">
    <source>
        <dbReference type="Proteomes" id="UP000264217"/>
    </source>
</evidence>
<evidence type="ECO:0000256" key="2">
    <source>
        <dbReference type="PROSITE-ProRule" id="PRU00504"/>
    </source>
</evidence>
<protein>
    <recommendedName>
        <fullName evidence="6">Fibronectin type-III domain-containing protein</fullName>
    </recommendedName>
</protein>
<name>A0A372P0G7_9SPHI</name>
<evidence type="ECO:0008006" key="6">
    <source>
        <dbReference type="Google" id="ProtNLM"/>
    </source>
</evidence>
<organism evidence="4 5">
    <name type="scientific">Mucilaginibacter conchicola</name>
    <dbReference type="NCBI Taxonomy" id="2303333"/>
    <lineage>
        <taxon>Bacteria</taxon>
        <taxon>Pseudomonadati</taxon>
        <taxon>Bacteroidota</taxon>
        <taxon>Sphingobacteriia</taxon>
        <taxon>Sphingobacteriales</taxon>
        <taxon>Sphingobacteriaceae</taxon>
        <taxon>Mucilaginibacter</taxon>
    </lineage>
</organism>
<comment type="caution">
    <text evidence="4">The sequence shown here is derived from an EMBL/GenBank/DDBJ whole genome shotgun (WGS) entry which is preliminary data.</text>
</comment>
<evidence type="ECO:0000256" key="3">
    <source>
        <dbReference type="SAM" id="SignalP"/>
    </source>
</evidence>
<dbReference type="SUPFAM" id="SSF101898">
    <property type="entry name" value="NHL repeat"/>
    <property type="match status" value="1"/>
</dbReference>
<dbReference type="Gene3D" id="2.120.10.30">
    <property type="entry name" value="TolB, C-terminal domain"/>
    <property type="match status" value="3"/>
</dbReference>
<dbReference type="PROSITE" id="PS51125">
    <property type="entry name" value="NHL"/>
    <property type="match status" value="1"/>
</dbReference>
<evidence type="ECO:0000256" key="1">
    <source>
        <dbReference type="ARBA" id="ARBA00022737"/>
    </source>
</evidence>